<keyword evidence="1" id="KW-1133">Transmembrane helix</keyword>
<dbReference type="PANTHER" id="PTHR36878:SF1">
    <property type="entry name" value="SMALL INTEGRAL MEMBRANE PROTEIN 30"/>
    <property type="match status" value="1"/>
</dbReference>
<dbReference type="Proteomes" id="UP000579812">
    <property type="component" value="Unassembled WGS sequence"/>
</dbReference>
<keyword evidence="1" id="KW-0812">Transmembrane</keyword>
<gene>
    <name evidence="2" type="ORF">G5714_005039</name>
</gene>
<evidence type="ECO:0000313" key="2">
    <source>
        <dbReference type="EMBL" id="KAF4114816.1"/>
    </source>
</evidence>
<sequence>MREGWETGRQEEDKVVQAPWQAYKETNNMAPKDKNSLMERCLFLLTLVQTAEAFDGGDAAALLLGATVTLVGICACLGWYARTRNGQF</sequence>
<protein>
    <recommendedName>
        <fullName evidence="4">Small integral membrane protein 30</fullName>
    </recommendedName>
</protein>
<evidence type="ECO:0000313" key="3">
    <source>
        <dbReference type="Proteomes" id="UP000579812"/>
    </source>
</evidence>
<organism evidence="2 3">
    <name type="scientific">Onychostoma macrolepis</name>
    <dbReference type="NCBI Taxonomy" id="369639"/>
    <lineage>
        <taxon>Eukaryota</taxon>
        <taxon>Metazoa</taxon>
        <taxon>Chordata</taxon>
        <taxon>Craniata</taxon>
        <taxon>Vertebrata</taxon>
        <taxon>Euteleostomi</taxon>
        <taxon>Actinopterygii</taxon>
        <taxon>Neopterygii</taxon>
        <taxon>Teleostei</taxon>
        <taxon>Ostariophysi</taxon>
        <taxon>Cypriniformes</taxon>
        <taxon>Cyprinidae</taxon>
        <taxon>Acrossocheilinae</taxon>
        <taxon>Onychostoma</taxon>
    </lineage>
</organism>
<dbReference type="AlphaFoldDB" id="A0A7J6D6C5"/>
<keyword evidence="3" id="KW-1185">Reference proteome</keyword>
<keyword evidence="1" id="KW-0472">Membrane</keyword>
<evidence type="ECO:0000256" key="1">
    <source>
        <dbReference type="SAM" id="Phobius"/>
    </source>
</evidence>
<dbReference type="EMBL" id="JAAMOB010000004">
    <property type="protein sequence ID" value="KAF4114816.1"/>
    <property type="molecule type" value="Genomic_DNA"/>
</dbReference>
<proteinExistence type="predicted"/>
<comment type="caution">
    <text evidence="2">The sequence shown here is derived from an EMBL/GenBank/DDBJ whole genome shotgun (WGS) entry which is preliminary data.</text>
</comment>
<reference evidence="2 3" key="1">
    <citation type="submission" date="2020-04" db="EMBL/GenBank/DDBJ databases">
        <title>Chromosome-level genome assembly of a cyprinid fish Onychostoma macrolepis by integration of Nanopore Sequencing, Bionano and Hi-C technology.</title>
        <authorList>
            <person name="Wang D."/>
        </authorList>
    </citation>
    <scope>NUCLEOTIDE SEQUENCE [LARGE SCALE GENOMIC DNA]</scope>
    <source>
        <strain evidence="2">SWU-2019</strain>
        <tissue evidence="2">Muscle</tissue>
    </source>
</reference>
<name>A0A7J6D6C5_9TELE</name>
<dbReference type="Pfam" id="PF15873">
    <property type="entry name" value="DUF4730"/>
    <property type="match status" value="1"/>
</dbReference>
<feature type="transmembrane region" description="Helical" evidence="1">
    <location>
        <begin position="60"/>
        <end position="81"/>
    </location>
</feature>
<evidence type="ECO:0008006" key="4">
    <source>
        <dbReference type="Google" id="ProtNLM"/>
    </source>
</evidence>
<dbReference type="InterPro" id="IPR031742">
    <property type="entry name" value="DUF4730"/>
</dbReference>
<accession>A0A7J6D6C5</accession>
<dbReference type="PANTHER" id="PTHR36878">
    <property type="entry name" value="SMALL INTEGRAL MEMBRANE PROTEIN 30"/>
    <property type="match status" value="1"/>
</dbReference>